<dbReference type="GO" id="GO:0008821">
    <property type="term" value="F:crossover junction DNA endonuclease activity"/>
    <property type="evidence" value="ECO:0007669"/>
    <property type="project" value="InterPro"/>
</dbReference>
<evidence type="ECO:0000259" key="3">
    <source>
        <dbReference type="SMART" id="SM00484"/>
    </source>
</evidence>
<dbReference type="InterPro" id="IPR006085">
    <property type="entry name" value="XPG_DNA_repair_N"/>
</dbReference>
<dbReference type="SMART" id="SM00484">
    <property type="entry name" value="XPGI"/>
    <property type="match status" value="1"/>
</dbReference>
<dbReference type="InterPro" id="IPR036279">
    <property type="entry name" value="5-3_exonuclease_C_sf"/>
</dbReference>
<dbReference type="GO" id="GO:0006281">
    <property type="term" value="P:DNA repair"/>
    <property type="evidence" value="ECO:0007669"/>
    <property type="project" value="UniProtKB-ARBA"/>
</dbReference>
<accession>A0A9W9DZK1</accession>
<dbReference type="PANTHER" id="PTHR11081:SF75">
    <property type="entry name" value="ENDONUCLEASE, PUTATIVE (AFU_ORTHOLOGUE AFUA_3G13260)-RELATED"/>
    <property type="match status" value="1"/>
</dbReference>
<dbReference type="EMBL" id="JANVFS010000004">
    <property type="protein sequence ID" value="KAJ4493158.1"/>
    <property type="molecule type" value="Genomic_DNA"/>
</dbReference>
<keyword evidence="2" id="KW-0378">Hydrolase</keyword>
<dbReference type="Pfam" id="PF00752">
    <property type="entry name" value="XPG_N"/>
    <property type="match status" value="1"/>
</dbReference>
<dbReference type="SUPFAM" id="SSF88723">
    <property type="entry name" value="PIN domain-like"/>
    <property type="match status" value="1"/>
</dbReference>
<comment type="caution">
    <text evidence="5">The sequence shown here is derived from an EMBL/GenBank/DDBJ whole genome shotgun (WGS) entry which is preliminary data.</text>
</comment>
<dbReference type="CDD" id="cd09906">
    <property type="entry name" value="H3TH_YEN1"/>
    <property type="match status" value="1"/>
</dbReference>
<dbReference type="Gene3D" id="3.40.50.1010">
    <property type="entry name" value="5'-nuclease"/>
    <property type="match status" value="1"/>
</dbReference>
<evidence type="ECO:0000256" key="2">
    <source>
        <dbReference type="ARBA" id="ARBA00022801"/>
    </source>
</evidence>
<organism evidence="5 6">
    <name type="scientific">Lentinula lateritia</name>
    <dbReference type="NCBI Taxonomy" id="40482"/>
    <lineage>
        <taxon>Eukaryota</taxon>
        <taxon>Fungi</taxon>
        <taxon>Dikarya</taxon>
        <taxon>Basidiomycota</taxon>
        <taxon>Agaricomycotina</taxon>
        <taxon>Agaricomycetes</taxon>
        <taxon>Agaricomycetidae</taxon>
        <taxon>Agaricales</taxon>
        <taxon>Marasmiineae</taxon>
        <taxon>Omphalotaceae</taxon>
        <taxon>Lentinula</taxon>
    </lineage>
</organism>
<dbReference type="InterPro" id="IPR006086">
    <property type="entry name" value="XPG-I_dom"/>
</dbReference>
<proteinExistence type="predicted"/>
<evidence type="ECO:0000259" key="4">
    <source>
        <dbReference type="SMART" id="SM00485"/>
    </source>
</evidence>
<protein>
    <submittedName>
        <fullName evidence="5">PIN domain-like protein</fullName>
    </submittedName>
</protein>
<evidence type="ECO:0000313" key="6">
    <source>
        <dbReference type="Proteomes" id="UP001150238"/>
    </source>
</evidence>
<sequence>MGVAGLWPLLEPTQSVTTLTALSLTKFGATSRGFRIGIDASIWFFHAEYGKEGENPELRMLFFRCAQLLSQGFLPLFIFDGPLRPDIKRRKQINKSANKLVTGMQDMIEAFGFEYRTAPGEAEAELAFLNRIGLIDGILSDDVDNFLFGAHTVIRNRSSTHAGAKSTIEKAKVYTYTLPHPAFPDLNRENLIFIALCSGGDYGTGLDNCGIKISYGLARAGFGKQLCQAALNHDQNSDQLKNFLKHWKSELTQELRTNASGFLPRKSPKLASTIPDSFPEIDVLLAYMRPITSENPSLPLLAEKCEFYFEWGILQSIIKRFRTVIFHGVTLRIMRRAHIREQTSDAKSIDLEVIRAHFAAGGYAVEDMDSPCPEFIKDISISRTHESTSKTLEY</sequence>
<dbReference type="SMART" id="SM00485">
    <property type="entry name" value="XPGN"/>
    <property type="match status" value="1"/>
</dbReference>
<dbReference type="InterPro" id="IPR037316">
    <property type="entry name" value="Yen1_H3TH"/>
</dbReference>
<gene>
    <name evidence="5" type="ORF">C8J55DRAFT_586340</name>
</gene>
<dbReference type="InterPro" id="IPR006084">
    <property type="entry name" value="XPG/Rad2"/>
</dbReference>
<reference evidence="5" key="2">
    <citation type="journal article" date="2023" name="Proc. Natl. Acad. Sci. U.S.A.">
        <title>A global phylogenomic analysis of the shiitake genus Lentinula.</title>
        <authorList>
            <person name="Sierra-Patev S."/>
            <person name="Min B."/>
            <person name="Naranjo-Ortiz M."/>
            <person name="Looney B."/>
            <person name="Konkel Z."/>
            <person name="Slot J.C."/>
            <person name="Sakamoto Y."/>
            <person name="Steenwyk J.L."/>
            <person name="Rokas A."/>
            <person name="Carro J."/>
            <person name="Camarero S."/>
            <person name="Ferreira P."/>
            <person name="Molpeceres G."/>
            <person name="Ruiz-Duenas F.J."/>
            <person name="Serrano A."/>
            <person name="Henrissat B."/>
            <person name="Drula E."/>
            <person name="Hughes K.W."/>
            <person name="Mata J.L."/>
            <person name="Ishikawa N.K."/>
            <person name="Vargas-Isla R."/>
            <person name="Ushijima S."/>
            <person name="Smith C.A."/>
            <person name="Donoghue J."/>
            <person name="Ahrendt S."/>
            <person name="Andreopoulos W."/>
            <person name="He G."/>
            <person name="LaButti K."/>
            <person name="Lipzen A."/>
            <person name="Ng V."/>
            <person name="Riley R."/>
            <person name="Sandor L."/>
            <person name="Barry K."/>
            <person name="Martinez A.T."/>
            <person name="Xiao Y."/>
            <person name="Gibbons J.G."/>
            <person name="Terashima K."/>
            <person name="Grigoriev I.V."/>
            <person name="Hibbett D."/>
        </authorList>
    </citation>
    <scope>NUCLEOTIDE SEQUENCE</scope>
    <source>
        <strain evidence="5">Sp2 HRB7682 ss15</strain>
    </source>
</reference>
<evidence type="ECO:0000256" key="1">
    <source>
        <dbReference type="ARBA" id="ARBA00022722"/>
    </source>
</evidence>
<dbReference type="GO" id="GO:0017108">
    <property type="term" value="F:5'-flap endonuclease activity"/>
    <property type="evidence" value="ECO:0007669"/>
    <property type="project" value="TreeGrafter"/>
</dbReference>
<feature type="domain" description="XPG-I" evidence="3">
    <location>
        <begin position="109"/>
        <end position="180"/>
    </location>
</feature>
<reference evidence="5" key="1">
    <citation type="submission" date="2022-08" db="EMBL/GenBank/DDBJ databases">
        <authorList>
            <consortium name="DOE Joint Genome Institute"/>
            <person name="Min B."/>
            <person name="Riley R."/>
            <person name="Sierra-Patev S."/>
            <person name="Naranjo-Ortiz M."/>
            <person name="Looney B."/>
            <person name="Konkel Z."/>
            <person name="Slot J.C."/>
            <person name="Sakamoto Y."/>
            <person name="Steenwyk J.L."/>
            <person name="Rokas A."/>
            <person name="Carro J."/>
            <person name="Camarero S."/>
            <person name="Ferreira P."/>
            <person name="Molpeceres G."/>
            <person name="Ruiz-Duenas F.J."/>
            <person name="Serrano A."/>
            <person name="Henrissat B."/>
            <person name="Drula E."/>
            <person name="Hughes K.W."/>
            <person name="Mata J.L."/>
            <person name="Ishikawa N.K."/>
            <person name="Vargas-Isla R."/>
            <person name="Ushijima S."/>
            <person name="Smith C.A."/>
            <person name="Ahrendt S."/>
            <person name="Andreopoulos W."/>
            <person name="He G."/>
            <person name="Labutti K."/>
            <person name="Lipzen A."/>
            <person name="Ng V."/>
            <person name="Sandor L."/>
            <person name="Barry K."/>
            <person name="Martinez A.T."/>
            <person name="Xiao Y."/>
            <person name="Gibbons J.G."/>
            <person name="Terashima K."/>
            <person name="Hibbett D.S."/>
            <person name="Grigoriev I.V."/>
        </authorList>
    </citation>
    <scope>NUCLEOTIDE SEQUENCE</scope>
    <source>
        <strain evidence="5">Sp2 HRB7682 ss15</strain>
    </source>
</reference>
<dbReference type="PANTHER" id="PTHR11081">
    <property type="entry name" value="FLAP ENDONUCLEASE FAMILY MEMBER"/>
    <property type="match status" value="1"/>
</dbReference>
<feature type="domain" description="XPG N-terminal" evidence="4">
    <location>
        <begin position="1"/>
        <end position="97"/>
    </location>
</feature>
<evidence type="ECO:0000313" key="5">
    <source>
        <dbReference type="EMBL" id="KAJ4493158.1"/>
    </source>
</evidence>
<dbReference type="AlphaFoldDB" id="A0A9W9DZK1"/>
<dbReference type="PRINTS" id="PR00853">
    <property type="entry name" value="XPGRADSUPER"/>
</dbReference>
<dbReference type="Proteomes" id="UP001150238">
    <property type="component" value="Unassembled WGS sequence"/>
</dbReference>
<dbReference type="InterPro" id="IPR029060">
    <property type="entry name" value="PIN-like_dom_sf"/>
</dbReference>
<dbReference type="SUPFAM" id="SSF47807">
    <property type="entry name" value="5' to 3' exonuclease, C-terminal subdomain"/>
    <property type="match status" value="1"/>
</dbReference>
<dbReference type="Pfam" id="PF00867">
    <property type="entry name" value="XPG_I"/>
    <property type="match status" value="1"/>
</dbReference>
<keyword evidence="1" id="KW-0540">Nuclease</keyword>
<name>A0A9W9DZK1_9AGAR</name>
<dbReference type="CDD" id="cd09870">
    <property type="entry name" value="PIN_YEN1"/>
    <property type="match status" value="1"/>
</dbReference>